<evidence type="ECO:0000256" key="2">
    <source>
        <dbReference type="SAM" id="Phobius"/>
    </source>
</evidence>
<dbReference type="VEuPathDB" id="VectorBase:LOC119160848"/>
<dbReference type="AlphaFoldDB" id="A0A6G5ACE7"/>
<dbReference type="EMBL" id="GIKN01006341">
    <property type="protein sequence ID" value="NIE48614.1"/>
    <property type="molecule type" value="Transcribed_RNA"/>
</dbReference>
<organism evidence="3">
    <name type="scientific">Rhipicephalus microplus</name>
    <name type="common">Cattle tick</name>
    <name type="synonym">Boophilus microplus</name>
    <dbReference type="NCBI Taxonomy" id="6941"/>
    <lineage>
        <taxon>Eukaryota</taxon>
        <taxon>Metazoa</taxon>
        <taxon>Ecdysozoa</taxon>
        <taxon>Arthropoda</taxon>
        <taxon>Chelicerata</taxon>
        <taxon>Arachnida</taxon>
        <taxon>Acari</taxon>
        <taxon>Parasitiformes</taxon>
        <taxon>Ixodida</taxon>
        <taxon>Ixodoidea</taxon>
        <taxon>Ixodidae</taxon>
        <taxon>Rhipicephalinae</taxon>
        <taxon>Rhipicephalus</taxon>
        <taxon>Boophilus</taxon>
    </lineage>
</organism>
<name>A0A6G5ACE7_RHIMP</name>
<keyword evidence="2" id="KW-0812">Transmembrane</keyword>
<feature type="compositionally biased region" description="Polar residues" evidence="1">
    <location>
        <begin position="163"/>
        <end position="183"/>
    </location>
</feature>
<feature type="transmembrane region" description="Helical" evidence="2">
    <location>
        <begin position="100"/>
        <end position="121"/>
    </location>
</feature>
<reference evidence="3" key="1">
    <citation type="submission" date="2020-03" db="EMBL/GenBank/DDBJ databases">
        <title>A transcriptome and proteome of the tick Rhipicephalus microplus shaped by the genetic composition of its hosts and developmental stage.</title>
        <authorList>
            <person name="Garcia G.R."/>
            <person name="Ribeiro J.M.C."/>
            <person name="Maruyama S.R."/>
            <person name="Gardinasse L.G."/>
            <person name="Nelson K."/>
            <person name="Ferreira B.R."/>
            <person name="Andrade T.G."/>
            <person name="Santos I.K.F.M."/>
        </authorList>
    </citation>
    <scope>NUCLEOTIDE SEQUENCE</scope>
    <source>
        <strain evidence="3">NSGR</strain>
        <tissue evidence="3">Salivary glands</tissue>
    </source>
</reference>
<evidence type="ECO:0000256" key="1">
    <source>
        <dbReference type="SAM" id="MobiDB-lite"/>
    </source>
</evidence>
<dbReference type="OrthoDB" id="6132759at2759"/>
<sequence>MFMAVNSAITGPFVGLVLLGLTVPFANSKGAGATAMLMVVYQLLHMSVRINSGAQAQRMPVTLEFCPGNVTTKSSIINVTLPAFSKRSVNAFPLFHLSSYWSSLFSTVATYIGGIALSLLLDGTNITDVQNTKLMSNVLFPVWRFLRLMPSADKPCCNDSGKRLSTNTVDPSEQAPLNTETFV</sequence>
<keyword evidence="2" id="KW-0472">Membrane</keyword>
<proteinExistence type="predicted"/>
<accession>A0A6G5ACE7</accession>
<keyword evidence="2" id="KW-1133">Transmembrane helix</keyword>
<protein>
    <submittedName>
        <fullName evidence="3">Putative iodide/myo-inositol/multivitamin symporter</fullName>
    </submittedName>
</protein>
<feature type="region of interest" description="Disordered" evidence="1">
    <location>
        <begin position="160"/>
        <end position="183"/>
    </location>
</feature>
<evidence type="ECO:0000313" key="3">
    <source>
        <dbReference type="EMBL" id="NIE48614.1"/>
    </source>
</evidence>